<keyword evidence="1" id="KW-1133">Transmembrane helix</keyword>
<protein>
    <submittedName>
        <fullName evidence="2">Stage II sporulation protein R</fullName>
    </submittedName>
</protein>
<dbReference type="InterPro" id="IPR014202">
    <property type="entry name" value="Spore_II_R"/>
</dbReference>
<dbReference type="HOGENOM" id="CLU_069310_2_0_9"/>
<accession>C0C5W7</accession>
<dbReference type="eggNOG" id="ENOG5031K93">
    <property type="taxonomic scope" value="Bacteria"/>
</dbReference>
<reference evidence="2" key="2">
    <citation type="submission" date="2013-06" db="EMBL/GenBank/DDBJ databases">
        <title>Draft genome sequence of Clostridium hylemonae (DSM 15053).</title>
        <authorList>
            <person name="Sudarsanam P."/>
            <person name="Ley R."/>
            <person name="Guruge J."/>
            <person name="Turnbaugh P.J."/>
            <person name="Mahowald M."/>
            <person name="Liep D."/>
            <person name="Gordon J."/>
        </authorList>
    </citation>
    <scope>NUCLEOTIDE SEQUENCE</scope>
    <source>
        <strain evidence="2">DSM 15053</strain>
    </source>
</reference>
<gene>
    <name evidence="2" type="primary">spoIIR</name>
    <name evidence="2" type="ORF">CLOHYLEM_07504</name>
</gene>
<name>C0C5W7_9FIRM</name>
<dbReference type="EMBL" id="ABYI02000041">
    <property type="protein sequence ID" value="EEG72501.1"/>
    <property type="molecule type" value="Genomic_DNA"/>
</dbReference>
<sequence length="244" mass="27923">MYRLLITSEGIVNKEVHIMREEIEKRYRKKQLICVILGVCIALILTGSIVNRRMKVVDAKVRRTQEKLAGEVFRFHVLANSDSEEDQALKLKVRDAVLAYMKSDMKDETTGEPSAEDTKQWAQRHLGDIEEKAGEIIREEGYSYGVKANVQVCHFPDKTYGDITFPEGDYEALRIEIGKAEGHNWWCVLYPNLCFMSTTCAVVSDEGKEELKEVLTDDEYEMVTATSDFKIKWFFFGGDAGKDQ</sequence>
<evidence type="ECO:0000313" key="3">
    <source>
        <dbReference type="Proteomes" id="UP000004893"/>
    </source>
</evidence>
<evidence type="ECO:0000313" key="2">
    <source>
        <dbReference type="EMBL" id="EEG72501.1"/>
    </source>
</evidence>
<evidence type="ECO:0000256" key="1">
    <source>
        <dbReference type="SAM" id="Phobius"/>
    </source>
</evidence>
<dbReference type="Pfam" id="PF09551">
    <property type="entry name" value="Spore_II_R"/>
    <property type="match status" value="1"/>
</dbReference>
<keyword evidence="1" id="KW-0812">Transmembrane</keyword>
<dbReference type="AlphaFoldDB" id="C0C5W7"/>
<keyword evidence="1" id="KW-0472">Membrane</keyword>
<comment type="caution">
    <text evidence="2">The sequence shown here is derived from an EMBL/GenBank/DDBJ whole genome shotgun (WGS) entry which is preliminary data.</text>
</comment>
<dbReference type="STRING" id="553973.CLOHYLEM_07504"/>
<dbReference type="Proteomes" id="UP000004893">
    <property type="component" value="Unassembled WGS sequence"/>
</dbReference>
<keyword evidence="3" id="KW-1185">Reference proteome</keyword>
<proteinExistence type="predicted"/>
<dbReference type="NCBIfam" id="TIGR02837">
    <property type="entry name" value="spore_II_R"/>
    <property type="match status" value="1"/>
</dbReference>
<feature type="transmembrane region" description="Helical" evidence="1">
    <location>
        <begin position="32"/>
        <end position="50"/>
    </location>
</feature>
<organism evidence="2 3">
    <name type="scientific">[Clostridium] hylemonae DSM 15053</name>
    <dbReference type="NCBI Taxonomy" id="553973"/>
    <lineage>
        <taxon>Bacteria</taxon>
        <taxon>Bacillati</taxon>
        <taxon>Bacillota</taxon>
        <taxon>Clostridia</taxon>
        <taxon>Lachnospirales</taxon>
        <taxon>Lachnospiraceae</taxon>
    </lineage>
</organism>
<reference evidence="2" key="1">
    <citation type="submission" date="2009-02" db="EMBL/GenBank/DDBJ databases">
        <authorList>
            <person name="Fulton L."/>
            <person name="Clifton S."/>
            <person name="Fulton B."/>
            <person name="Xu J."/>
            <person name="Minx P."/>
            <person name="Pepin K.H."/>
            <person name="Johnson M."/>
            <person name="Bhonagiri V."/>
            <person name="Nash W.E."/>
            <person name="Mardis E.R."/>
            <person name="Wilson R.K."/>
        </authorList>
    </citation>
    <scope>NUCLEOTIDE SEQUENCE [LARGE SCALE GENOMIC DNA]</scope>
    <source>
        <strain evidence="2">DSM 15053</strain>
    </source>
</reference>